<feature type="domain" description="Immunoglobulin" evidence="3">
    <location>
        <begin position="1056"/>
        <end position="1122"/>
    </location>
</feature>
<evidence type="ECO:0000313" key="5">
    <source>
        <dbReference type="Proteomes" id="UP000199440"/>
    </source>
</evidence>
<feature type="domain" description="Immunoglobulin" evidence="3">
    <location>
        <begin position="964"/>
        <end position="1028"/>
    </location>
</feature>
<dbReference type="RefSeq" id="WP_089895413.1">
    <property type="nucleotide sequence ID" value="NZ_FNGV01000020.1"/>
</dbReference>
<feature type="domain" description="Immunoglobulin" evidence="3">
    <location>
        <begin position="875"/>
        <end position="949"/>
    </location>
</feature>
<organism evidence="4 5">
    <name type="scientific">Kriegella aquimaris</name>
    <dbReference type="NCBI Taxonomy" id="192904"/>
    <lineage>
        <taxon>Bacteria</taxon>
        <taxon>Pseudomonadati</taxon>
        <taxon>Bacteroidota</taxon>
        <taxon>Flavobacteriia</taxon>
        <taxon>Flavobacteriales</taxon>
        <taxon>Flavobacteriaceae</taxon>
        <taxon>Kriegella</taxon>
    </lineage>
</organism>
<dbReference type="SUPFAM" id="SSF50952">
    <property type="entry name" value="Soluble quinoprotein glucose dehydrogenase"/>
    <property type="match status" value="1"/>
</dbReference>
<dbReference type="SUPFAM" id="SSF75011">
    <property type="entry name" value="3-carboxy-cis,cis-mucoante lactonizing enzyme"/>
    <property type="match status" value="1"/>
</dbReference>
<feature type="chain" id="PRO_5011495746" evidence="2">
    <location>
        <begin position="21"/>
        <end position="1410"/>
    </location>
</feature>
<keyword evidence="5" id="KW-1185">Reference proteome</keyword>
<accession>A0A1G9XZG5</accession>
<dbReference type="NCBIfam" id="TIGR04183">
    <property type="entry name" value="Por_Secre_tail"/>
    <property type="match status" value="1"/>
</dbReference>
<dbReference type="PANTHER" id="PTHR19328:SF75">
    <property type="entry name" value="ALDOSE SUGAR DEHYDROGENASE YLII"/>
    <property type="match status" value="1"/>
</dbReference>
<sequence>MKKTTILGLLYFVLIPFLRAQDPVTYEQAFPNLTFEFPLEIQNANDGSNRLFVVEQSGKIKVFDNNNNTSTQSTFIDVKNKITFSSGQEIGLLGLAFHPNYKQNGYFYVYHTKYGNTVDYTQAIVVARYQVSSSNPNQADVSSRLELFEFEKTYNSNNHNGGKIAFGPDGYLYIAVGDGGGYSDPNKNAQNLDVAYGSILRIDVDLNGNNQKAINGNYEIPSDNPRVGKSGMDEIYAWGLRNTWKFSFDSQTNRLWGADVGQDAYEEINLITKGGNYGWNRYEGNSTESSSTNLTTSPDIKPVFQYNHDNGDVSITGGYVYRGASNNTSLQGKYIFADYLSGRVWSLNYNSANNSATSELLFRTNGQYISSFGLDESGELYFSGYGSTAKIFKIVGGNVDPSPDPTTVAIDGVGDWKAFENGTNGIVESIVVDENDVYVAGNFSKVGSLTANNIAQYNINEGWKTLSTGANGKVTALAIAPNGNLYAGGEFTSIGGVSASNVAVWNGSSWASLGSGTNGTVAEIVVDNQNKVYVAGGFESAGGKPVKNIALWSNGSWSSLADSGTGDNGTNNEIRALAIDENNLLYVGGNFDVAGGKSALRIATWNGSSWGTLGDGTNGFVQAIVTTPDYIYAGGNFSIAGGKTVNRVARWARTSRTWEALGNGVSGNVNTMVYKDSHLYVGGNFETAANDSNTNYIVKNVSCWSASKGWEAMGPSKDVGVNNLVSTIVFSGDEEHIFTGGNFNTAGETTVQNMAVWGQNFDCSDERLNVEYRLDNGNWTSVGASLTVDEGTKLELRLSTSAQSYLIVLPNENGEVDGEHNLETVTVDDDGVYEFNTNSGCTTTFRLNVIKDDFLCDDNSIIAEYQINGAWQSGNGSLQVDPGDKVVLSMLPNGIGLTITLPDGSAVGDNYQFGSVSEADSGIYVFTSEQGCKSTLNLVVGTPVDCSVTLIPEYNVNGTWQSGTEDLQVQSGTKMVLSAIPNSANVTITLPDGSIVGDNFNLGKVTEVDAGTYLITSDEGCTTQLNLSVGNGTIPTDCDGELIPEYNVNGVWKSGATDLQVEAGDSMVLSMLPNGIGLTITLPDGSTVGDNYSLRSITEVDSGIYILTSEEGCSKTFNLSVASEVNEECTSLNIIPEYRINNTWYNGSSEITLDVGTGLLLSMLPNGKPLAITLPNGTVVGDNYYLGKVSAADSGTYILSSEGECRALTVAVTDLPNCSTGATVPEYYLGNVWSSGENLLQVEEGEDLILSMQPNGVDLTITLPNGNKVGDNHVIRNITASDAGVYILEPANGCKTTIQLFVTAEENAKAVSLLAKVVDDGSFEISESLITAYPNPTANKVFIELGETKSTSYELVIHDIKQQQVYSEQIENNQSNRLEIDLSGYSEGIYFVSIRDEKGEVSTQKIVKTR</sequence>
<feature type="domain" description="Immunoglobulin" evidence="3">
    <location>
        <begin position="783"/>
        <end position="850"/>
    </location>
</feature>
<dbReference type="EMBL" id="FNGV01000020">
    <property type="protein sequence ID" value="SDN02252.1"/>
    <property type="molecule type" value="Genomic_DNA"/>
</dbReference>
<dbReference type="Pfam" id="PF12768">
    <property type="entry name" value="Rax2"/>
    <property type="match status" value="2"/>
</dbReference>
<name>A0A1G9XZG5_9FLAO</name>
<keyword evidence="1 2" id="KW-0732">Signal</keyword>
<proteinExistence type="predicted"/>
<dbReference type="InterPro" id="IPR011041">
    <property type="entry name" value="Quinoprot_gluc/sorb_DH_b-prop"/>
</dbReference>
<evidence type="ECO:0000313" key="4">
    <source>
        <dbReference type="EMBL" id="SDN02252.1"/>
    </source>
</evidence>
<dbReference type="InterPro" id="IPR003599">
    <property type="entry name" value="Ig_sub"/>
</dbReference>
<evidence type="ECO:0000256" key="1">
    <source>
        <dbReference type="ARBA" id="ARBA00022729"/>
    </source>
</evidence>
<dbReference type="PANTHER" id="PTHR19328">
    <property type="entry name" value="HEDGEHOG-INTERACTING PROTEIN"/>
    <property type="match status" value="1"/>
</dbReference>
<evidence type="ECO:0000256" key="2">
    <source>
        <dbReference type="SAM" id="SignalP"/>
    </source>
</evidence>
<protein>
    <submittedName>
        <fullName evidence="4">Por secretion system C-terminal sorting domain-containing protein</fullName>
    </submittedName>
</protein>
<evidence type="ECO:0000259" key="3">
    <source>
        <dbReference type="SMART" id="SM00409"/>
    </source>
</evidence>
<feature type="domain" description="Immunoglobulin" evidence="3">
    <location>
        <begin position="1237"/>
        <end position="1303"/>
    </location>
</feature>
<reference evidence="4 5" key="1">
    <citation type="submission" date="2016-10" db="EMBL/GenBank/DDBJ databases">
        <authorList>
            <person name="de Groot N.N."/>
        </authorList>
    </citation>
    <scope>NUCLEOTIDE SEQUENCE [LARGE SCALE GENOMIC DNA]</scope>
    <source>
        <strain evidence="4 5">DSM 19886</strain>
    </source>
</reference>
<dbReference type="Pfam" id="PF18962">
    <property type="entry name" value="Por_Secre_tail"/>
    <property type="match status" value="1"/>
</dbReference>
<dbReference type="Gene3D" id="2.120.10.30">
    <property type="entry name" value="TolB, C-terminal domain"/>
    <property type="match status" value="1"/>
</dbReference>
<dbReference type="InterPro" id="IPR024982">
    <property type="entry name" value="Rax2-like_C"/>
</dbReference>
<dbReference type="Pfam" id="PF07995">
    <property type="entry name" value="GSDH"/>
    <property type="match status" value="1"/>
</dbReference>
<gene>
    <name evidence="4" type="ORF">SAMN04488514_1202</name>
</gene>
<feature type="signal peptide" evidence="2">
    <location>
        <begin position="1"/>
        <end position="20"/>
    </location>
</feature>
<dbReference type="InterPro" id="IPR026444">
    <property type="entry name" value="Secre_tail"/>
</dbReference>
<dbReference type="STRING" id="192904.SAMN04488514_1202"/>
<dbReference type="SMART" id="SM00409">
    <property type="entry name" value="IG"/>
    <property type="match status" value="5"/>
</dbReference>
<dbReference type="InterPro" id="IPR011042">
    <property type="entry name" value="6-blade_b-propeller_TolB-like"/>
</dbReference>
<dbReference type="OrthoDB" id="9761875at2"/>
<dbReference type="InterPro" id="IPR012938">
    <property type="entry name" value="Glc/Sorbosone_DH"/>
</dbReference>
<dbReference type="Proteomes" id="UP000199440">
    <property type="component" value="Unassembled WGS sequence"/>
</dbReference>